<comment type="subunit">
    <text evidence="4">Component of the exocyst complex.</text>
</comment>
<dbReference type="GO" id="GO:0006893">
    <property type="term" value="P:Golgi to plasma membrane transport"/>
    <property type="evidence" value="ECO:0007669"/>
    <property type="project" value="UniProtKB-UniRule"/>
</dbReference>
<dbReference type="InterPro" id="IPR039481">
    <property type="entry name" value="EXOC2/Sec5_N_dom"/>
</dbReference>
<dbReference type="PANTHER" id="PTHR13043:SF1">
    <property type="entry name" value="EXOCYST COMPLEX COMPONENT 2"/>
    <property type="match status" value="1"/>
</dbReference>
<dbReference type="PANTHER" id="PTHR13043">
    <property type="entry name" value="EXOCYST COMPLEX COMPONENT SEC5"/>
    <property type="match status" value="1"/>
</dbReference>
<gene>
    <name evidence="7" type="ORF">EOD39_16498</name>
</gene>
<keyword evidence="4" id="KW-0653">Protein transport</keyword>
<evidence type="ECO:0000256" key="4">
    <source>
        <dbReference type="RuleBase" id="RU365069"/>
    </source>
</evidence>
<feature type="domain" description="Exocyst complex component EXOC2/Sec5 N-terminal" evidence="6">
    <location>
        <begin position="238"/>
        <end position="447"/>
    </location>
</feature>
<feature type="chain" id="PRO_5019466340" description="Exocyst complex component 2" evidence="5">
    <location>
        <begin position="21"/>
        <end position="456"/>
    </location>
</feature>
<evidence type="ECO:0000313" key="7">
    <source>
        <dbReference type="EMBL" id="RXM95760.1"/>
    </source>
</evidence>
<keyword evidence="5" id="KW-0732">Signal</keyword>
<reference evidence="7 8" key="1">
    <citation type="submission" date="2019-01" db="EMBL/GenBank/DDBJ databases">
        <title>Draft Genome and Complete Hox-Cluster Characterization of the Sterlet Sturgeon (Acipenser ruthenus).</title>
        <authorList>
            <person name="Wei Q."/>
        </authorList>
    </citation>
    <scope>NUCLEOTIDE SEQUENCE [LARGE SCALE GENOMIC DNA]</scope>
    <source>
        <strain evidence="7">WHYD16114868_AA</strain>
        <tissue evidence="7">Blood</tissue>
    </source>
</reference>
<evidence type="ECO:0000259" key="6">
    <source>
        <dbReference type="Pfam" id="PF15469"/>
    </source>
</evidence>
<evidence type="ECO:0000256" key="1">
    <source>
        <dbReference type="ARBA" id="ARBA00010578"/>
    </source>
</evidence>
<dbReference type="Pfam" id="PF15469">
    <property type="entry name" value="Sec5"/>
    <property type="match status" value="1"/>
</dbReference>
<sequence>MHCPVDLILVGFCLLAAGSGIPHSPMLDLDSDIRPSPISLLSQRGSSFQSTRDNTWRFKGPQQVTFVENLTEVVISQLPNFWKLWISYVNGSLFSETGEKSGQVEKSKKNARQRQNDFRKMIQEVMLSLMKLIRGALLPFSLSEVELKQYGGWEMKSELSGQWLTQVIHTVRVSYEALAALEIPNDLLQVMQDLILDLRVRCLMVTLQQTSEDVKRLAEKADWVVDNEGITTLIFQQERTQDQVCELCVGIMKVFINCLEQLSTKTDGDVDTSHLSSDIASSDLFSNIHEDFCPTPEQRLLIILSNCQYLEKHTFINLAEHFEKHSFHGTEKITRVSVESVRDLDQRQFETYIELKADPIVGSLEPGIYAGYFDWKDCLPPTGVRNYLKEALVNIISVHAEVFTVSKELVPRVLSRIVEAVAEEMSRLMQCVSSFSKNGALQLKLDFLWLNLGKNT</sequence>
<evidence type="ECO:0000256" key="2">
    <source>
        <dbReference type="ARBA" id="ARBA00022448"/>
    </source>
</evidence>
<comment type="function">
    <text evidence="4">Component of the exocyst complex involved in the docking of exocytic vesicles with fusion sites on the plasma membrane.</text>
</comment>
<dbReference type="GO" id="GO:0015031">
    <property type="term" value="P:protein transport"/>
    <property type="evidence" value="ECO:0007669"/>
    <property type="project" value="UniProtKB-KW"/>
</dbReference>
<organism evidence="7 8">
    <name type="scientific">Acipenser ruthenus</name>
    <name type="common">Sterlet sturgeon</name>
    <dbReference type="NCBI Taxonomy" id="7906"/>
    <lineage>
        <taxon>Eukaryota</taxon>
        <taxon>Metazoa</taxon>
        <taxon>Chordata</taxon>
        <taxon>Craniata</taxon>
        <taxon>Vertebrata</taxon>
        <taxon>Euteleostomi</taxon>
        <taxon>Actinopterygii</taxon>
        <taxon>Chondrostei</taxon>
        <taxon>Acipenseriformes</taxon>
        <taxon>Acipenseridae</taxon>
        <taxon>Acipenser</taxon>
    </lineage>
</organism>
<name>A0A444V5U8_ACIRT</name>
<evidence type="ECO:0000256" key="5">
    <source>
        <dbReference type="SAM" id="SignalP"/>
    </source>
</evidence>
<protein>
    <recommendedName>
        <fullName evidence="4">Exocyst complex component 2</fullName>
    </recommendedName>
</protein>
<keyword evidence="2 4" id="KW-0813">Transport</keyword>
<dbReference type="InterPro" id="IPR029175">
    <property type="entry name" value="EXOC2/Sec5"/>
</dbReference>
<evidence type="ECO:0000256" key="3">
    <source>
        <dbReference type="ARBA" id="ARBA00022483"/>
    </source>
</evidence>
<dbReference type="AlphaFoldDB" id="A0A444V5U8"/>
<dbReference type="EMBL" id="SCEB01002118">
    <property type="protein sequence ID" value="RXM95760.1"/>
    <property type="molecule type" value="Genomic_DNA"/>
</dbReference>
<evidence type="ECO:0000313" key="8">
    <source>
        <dbReference type="Proteomes" id="UP000289886"/>
    </source>
</evidence>
<dbReference type="GO" id="GO:0006887">
    <property type="term" value="P:exocytosis"/>
    <property type="evidence" value="ECO:0007669"/>
    <property type="project" value="UniProtKB-KW"/>
</dbReference>
<dbReference type="GO" id="GO:0000145">
    <property type="term" value="C:exocyst"/>
    <property type="evidence" value="ECO:0007669"/>
    <property type="project" value="UniProtKB-UniRule"/>
</dbReference>
<dbReference type="Proteomes" id="UP000289886">
    <property type="component" value="Unassembled WGS sequence"/>
</dbReference>
<comment type="similarity">
    <text evidence="1 4">Belongs to the SEC5 family.</text>
</comment>
<feature type="signal peptide" evidence="5">
    <location>
        <begin position="1"/>
        <end position="20"/>
    </location>
</feature>
<keyword evidence="8" id="KW-1185">Reference proteome</keyword>
<accession>A0A444V5U8</accession>
<keyword evidence="3 4" id="KW-0268">Exocytosis</keyword>
<comment type="caution">
    <text evidence="7">The sequence shown here is derived from an EMBL/GenBank/DDBJ whole genome shotgun (WGS) entry which is preliminary data.</text>
</comment>
<proteinExistence type="inferred from homology"/>